<comment type="caution">
    <text evidence="3">The sequence shown here is derived from an EMBL/GenBank/DDBJ whole genome shotgun (WGS) entry which is preliminary data.</text>
</comment>
<dbReference type="InterPro" id="IPR036663">
    <property type="entry name" value="Fumarylacetoacetase_C_sf"/>
</dbReference>
<dbReference type="SUPFAM" id="SSF56529">
    <property type="entry name" value="FAH"/>
    <property type="match status" value="1"/>
</dbReference>
<proteinExistence type="predicted"/>
<dbReference type="Gene3D" id="3.90.850.10">
    <property type="entry name" value="Fumarylacetoacetase-like, C-terminal domain"/>
    <property type="match status" value="1"/>
</dbReference>
<dbReference type="EMBL" id="JBIYDN010000013">
    <property type="protein sequence ID" value="MFK4444246.1"/>
    <property type="molecule type" value="Genomic_DNA"/>
</dbReference>
<evidence type="ECO:0000259" key="2">
    <source>
        <dbReference type="Pfam" id="PF01557"/>
    </source>
</evidence>
<evidence type="ECO:0000313" key="3">
    <source>
        <dbReference type="EMBL" id="MFK4444246.1"/>
    </source>
</evidence>
<accession>A0ABW8MKP5</accession>
<dbReference type="Proteomes" id="UP001620514">
    <property type="component" value="Unassembled WGS sequence"/>
</dbReference>
<dbReference type="RefSeq" id="WP_404609297.1">
    <property type="nucleotide sequence ID" value="NZ_JBIYDN010000013.1"/>
</dbReference>
<organism evidence="3 4">
    <name type="scientific">Caballeronia udeis</name>
    <dbReference type="NCBI Taxonomy" id="1232866"/>
    <lineage>
        <taxon>Bacteria</taxon>
        <taxon>Pseudomonadati</taxon>
        <taxon>Pseudomonadota</taxon>
        <taxon>Betaproteobacteria</taxon>
        <taxon>Burkholderiales</taxon>
        <taxon>Burkholderiaceae</taxon>
        <taxon>Caballeronia</taxon>
    </lineage>
</organism>
<dbReference type="PANTHER" id="PTHR11820:SF7">
    <property type="entry name" value="ACYLPYRUVASE FAHD1, MITOCHONDRIAL"/>
    <property type="match status" value="1"/>
</dbReference>
<dbReference type="Pfam" id="PF01557">
    <property type="entry name" value="FAA_hydrolase"/>
    <property type="match status" value="1"/>
</dbReference>
<sequence length="307" mass="33439">MKIAVFDDYRVGLVEGDLIFDVTAAIPNASGAWPPVFMTQAIASWDKLLPHVQQARRSACPIALASVNLLPPNPCPVHVVAAPANYRKHIAEMGTLAVTKKGRSVREQGFFMKSTASLTGPARGIELPRGSGRRFDHESELAVVIGKVTRNVTREQALASVFGYSCLIDVTMRIEKDVAEEERVMRKSFDTFTPMGPWIVTADEVGDPQQLTNQLFVNGECRQDANTSDMIVGVAELIELVSSVMTLYPGDVIASGTPEGIGPIQAGDKVSIRIARVGEMTVEVRETETVPPFRFEIKAAQSTSQQR</sequence>
<evidence type="ECO:0000256" key="1">
    <source>
        <dbReference type="ARBA" id="ARBA00022723"/>
    </source>
</evidence>
<evidence type="ECO:0000313" key="4">
    <source>
        <dbReference type="Proteomes" id="UP001620514"/>
    </source>
</evidence>
<dbReference type="InterPro" id="IPR011234">
    <property type="entry name" value="Fumarylacetoacetase-like_C"/>
</dbReference>
<feature type="domain" description="Fumarylacetoacetase-like C-terminal" evidence="2">
    <location>
        <begin position="79"/>
        <end position="284"/>
    </location>
</feature>
<dbReference type="PANTHER" id="PTHR11820">
    <property type="entry name" value="ACYLPYRUVASE"/>
    <property type="match status" value="1"/>
</dbReference>
<name>A0ABW8MKP5_9BURK</name>
<reference evidence="3 4" key="1">
    <citation type="submission" date="2024-10" db="EMBL/GenBank/DDBJ databases">
        <authorList>
            <person name="Deangelis K."/>
            <person name="Huntemann M."/>
            <person name="Clum A."/>
            <person name="Wang J."/>
            <person name="Palaniappan K."/>
            <person name="Ritter S."/>
            <person name="Chen I.-M."/>
            <person name="Stamatis D."/>
            <person name="Reddy T."/>
            <person name="O'Malley R."/>
            <person name="Daum C."/>
            <person name="Ng V."/>
            <person name="Ivanova N."/>
            <person name="Kyrpides N."/>
            <person name="Woyke T."/>
        </authorList>
    </citation>
    <scope>NUCLEOTIDE SEQUENCE [LARGE SCALE GENOMIC DNA]</scope>
    <source>
        <strain evidence="3 4">GAS97</strain>
    </source>
</reference>
<gene>
    <name evidence="3" type="ORF">ABH943_004268</name>
</gene>
<protein>
    <submittedName>
        <fullName evidence="3">2-keto-4-pentenoate hydratase/2-oxohepta-3-ene-1,7-dioic acid hydratase in catechol pathway</fullName>
    </submittedName>
</protein>
<reference evidence="3 4" key="2">
    <citation type="submission" date="2024-11" db="EMBL/GenBank/DDBJ databases">
        <title>Using genomics to understand microbial adaptation to soil warming.</title>
        <authorList>
            <person name="Deangelis K.M. PhD."/>
        </authorList>
    </citation>
    <scope>NUCLEOTIDE SEQUENCE [LARGE SCALE GENOMIC DNA]</scope>
    <source>
        <strain evidence="3 4">GAS97</strain>
    </source>
</reference>
<keyword evidence="1" id="KW-0479">Metal-binding</keyword>
<keyword evidence="4" id="KW-1185">Reference proteome</keyword>